<evidence type="ECO:0000313" key="1">
    <source>
        <dbReference type="EMBL" id="THG11641.1"/>
    </source>
</evidence>
<reference evidence="1 2" key="1">
    <citation type="journal article" date="2018" name="Proc. Natl. Acad. Sci. U.S.A.">
        <title>Draft genome sequence of Camellia sinensis var. sinensis provides insights into the evolution of the tea genome and tea quality.</title>
        <authorList>
            <person name="Wei C."/>
            <person name="Yang H."/>
            <person name="Wang S."/>
            <person name="Zhao J."/>
            <person name="Liu C."/>
            <person name="Gao L."/>
            <person name="Xia E."/>
            <person name="Lu Y."/>
            <person name="Tai Y."/>
            <person name="She G."/>
            <person name="Sun J."/>
            <person name="Cao H."/>
            <person name="Tong W."/>
            <person name="Gao Q."/>
            <person name="Li Y."/>
            <person name="Deng W."/>
            <person name="Jiang X."/>
            <person name="Wang W."/>
            <person name="Chen Q."/>
            <person name="Zhang S."/>
            <person name="Li H."/>
            <person name="Wu J."/>
            <person name="Wang P."/>
            <person name="Li P."/>
            <person name="Shi C."/>
            <person name="Zheng F."/>
            <person name="Jian J."/>
            <person name="Huang B."/>
            <person name="Shan D."/>
            <person name="Shi M."/>
            <person name="Fang C."/>
            <person name="Yue Y."/>
            <person name="Li F."/>
            <person name="Li D."/>
            <person name="Wei S."/>
            <person name="Han B."/>
            <person name="Jiang C."/>
            <person name="Yin Y."/>
            <person name="Xia T."/>
            <person name="Zhang Z."/>
            <person name="Bennetzen J.L."/>
            <person name="Zhao S."/>
            <person name="Wan X."/>
        </authorList>
    </citation>
    <scope>NUCLEOTIDE SEQUENCE [LARGE SCALE GENOMIC DNA]</scope>
    <source>
        <strain evidence="2">cv. Shuchazao</strain>
        <tissue evidence="1">Leaf</tissue>
    </source>
</reference>
<dbReference type="AlphaFoldDB" id="A0A4S4E6J6"/>
<comment type="caution">
    <text evidence="1">The sequence shown here is derived from an EMBL/GenBank/DDBJ whole genome shotgun (WGS) entry which is preliminary data.</text>
</comment>
<name>A0A4S4E6J6_CAMSN</name>
<dbReference type="EMBL" id="SDRB02007136">
    <property type="protein sequence ID" value="THG11641.1"/>
    <property type="molecule type" value="Genomic_DNA"/>
</dbReference>
<proteinExistence type="predicted"/>
<evidence type="ECO:0000313" key="2">
    <source>
        <dbReference type="Proteomes" id="UP000306102"/>
    </source>
</evidence>
<dbReference type="Proteomes" id="UP000306102">
    <property type="component" value="Unassembled WGS sequence"/>
</dbReference>
<organism evidence="1 2">
    <name type="scientific">Camellia sinensis var. sinensis</name>
    <name type="common">China tea</name>
    <dbReference type="NCBI Taxonomy" id="542762"/>
    <lineage>
        <taxon>Eukaryota</taxon>
        <taxon>Viridiplantae</taxon>
        <taxon>Streptophyta</taxon>
        <taxon>Embryophyta</taxon>
        <taxon>Tracheophyta</taxon>
        <taxon>Spermatophyta</taxon>
        <taxon>Magnoliopsida</taxon>
        <taxon>eudicotyledons</taxon>
        <taxon>Gunneridae</taxon>
        <taxon>Pentapetalae</taxon>
        <taxon>asterids</taxon>
        <taxon>Ericales</taxon>
        <taxon>Theaceae</taxon>
        <taxon>Camellia</taxon>
    </lineage>
</organism>
<protein>
    <submittedName>
        <fullName evidence="1">Uncharacterized protein</fullName>
    </submittedName>
</protein>
<sequence length="172" mass="18167">MMGKRDGEVPLSPVGTVFSNLHQSWDCRRGLRDSLSRIANNERNLWHRLDAVAASHDEGGNGGGGDGGGDGVAVLVDGDAAVPAVARSSSERTCGRRDTWFRRHLGDGVGLATVLGHVGVDEGDDIWADRGLHDVRQGEGVGGAGGDYVGVEVVDGDPRAGRGQCWWRRQDG</sequence>
<accession>A0A4S4E6J6</accession>
<keyword evidence="2" id="KW-1185">Reference proteome</keyword>
<gene>
    <name evidence="1" type="ORF">TEA_005888</name>
</gene>